<proteinExistence type="predicted"/>
<feature type="domain" description="CYTH" evidence="2">
    <location>
        <begin position="80"/>
        <end position="278"/>
    </location>
</feature>
<accession>A0ABD3NWF5</accession>
<organism evidence="3 4">
    <name type="scientific">Cyclotella cryptica</name>
    <dbReference type="NCBI Taxonomy" id="29204"/>
    <lineage>
        <taxon>Eukaryota</taxon>
        <taxon>Sar</taxon>
        <taxon>Stramenopiles</taxon>
        <taxon>Ochrophyta</taxon>
        <taxon>Bacillariophyta</taxon>
        <taxon>Coscinodiscophyceae</taxon>
        <taxon>Thalassiosirophycidae</taxon>
        <taxon>Stephanodiscales</taxon>
        <taxon>Stephanodiscaceae</taxon>
        <taxon>Cyclotella</taxon>
    </lineage>
</organism>
<dbReference type="InterPro" id="IPR023577">
    <property type="entry name" value="CYTH_domain"/>
</dbReference>
<feature type="signal peptide" evidence="1">
    <location>
        <begin position="1"/>
        <end position="30"/>
    </location>
</feature>
<dbReference type="SUPFAM" id="SSF55154">
    <property type="entry name" value="CYTH-like phosphatases"/>
    <property type="match status" value="1"/>
</dbReference>
<evidence type="ECO:0000256" key="1">
    <source>
        <dbReference type="SAM" id="SignalP"/>
    </source>
</evidence>
<evidence type="ECO:0000313" key="4">
    <source>
        <dbReference type="Proteomes" id="UP001516023"/>
    </source>
</evidence>
<dbReference type="InterPro" id="IPR039582">
    <property type="entry name" value="THTPA"/>
</dbReference>
<dbReference type="Pfam" id="PF01928">
    <property type="entry name" value="CYTH"/>
    <property type="match status" value="1"/>
</dbReference>
<keyword evidence="1" id="KW-0732">Signal</keyword>
<evidence type="ECO:0000259" key="2">
    <source>
        <dbReference type="Pfam" id="PF01928"/>
    </source>
</evidence>
<sequence>MSVRSGARYFSIFMTLWLAASPSTFLRASAGFITARVHITLFVGPTAYPKVPLRLLMSNNYPDKISAPTENPPRTQHSELEVEKKFRVPDNPVEFNNLKETLSSVGFQVTHEEEFVDWYFDLPGPNWHFTLNNIWIRYREKKWKIDKNNWGWKGSWQVKRGDTTVDGGATRDRGGMTIFREYHGVTARDMILEMLSSLDRDKISQGLADATVTVPSLKFYNGHDIPHLDGAEELVPFSIFKTFRTCWKIPPCDKGNKFSALKVDIDRTDFEFAVGEVEAVFPLGCNDTATVESGKGHIRDLVELLTSGQNKSLVEDEKGSSSRAMPMGKLECYLKNNNKCLYEACCRAGVM</sequence>
<gene>
    <name evidence="3" type="ORF">HJC23_012054</name>
</gene>
<dbReference type="PANTHER" id="PTHR14586">
    <property type="entry name" value="THIAMINE-TRIPHOSPHATASE"/>
    <property type="match status" value="1"/>
</dbReference>
<dbReference type="AlphaFoldDB" id="A0ABD3NWF5"/>
<keyword evidence="4" id="KW-1185">Reference proteome</keyword>
<feature type="chain" id="PRO_5044803027" description="CYTH domain-containing protein" evidence="1">
    <location>
        <begin position="31"/>
        <end position="351"/>
    </location>
</feature>
<reference evidence="3 4" key="1">
    <citation type="journal article" date="2020" name="G3 (Bethesda)">
        <title>Improved Reference Genome for Cyclotella cryptica CCMP332, a Model for Cell Wall Morphogenesis, Salinity Adaptation, and Lipid Production in Diatoms (Bacillariophyta).</title>
        <authorList>
            <person name="Roberts W.R."/>
            <person name="Downey K.M."/>
            <person name="Ruck E.C."/>
            <person name="Traller J.C."/>
            <person name="Alverson A.J."/>
        </authorList>
    </citation>
    <scope>NUCLEOTIDE SEQUENCE [LARGE SCALE GENOMIC DNA]</scope>
    <source>
        <strain evidence="3 4">CCMP332</strain>
    </source>
</reference>
<dbReference type="InterPro" id="IPR033469">
    <property type="entry name" value="CYTH-like_dom_sf"/>
</dbReference>
<dbReference type="GO" id="GO:0016462">
    <property type="term" value="F:pyrophosphatase activity"/>
    <property type="evidence" value="ECO:0007669"/>
    <property type="project" value="UniProtKB-ARBA"/>
</dbReference>
<dbReference type="EMBL" id="JABMIG020000364">
    <property type="protein sequence ID" value="KAL3780042.1"/>
    <property type="molecule type" value="Genomic_DNA"/>
</dbReference>
<dbReference type="Proteomes" id="UP001516023">
    <property type="component" value="Unassembled WGS sequence"/>
</dbReference>
<comment type="caution">
    <text evidence="3">The sequence shown here is derived from an EMBL/GenBank/DDBJ whole genome shotgun (WGS) entry which is preliminary data.</text>
</comment>
<name>A0ABD3NWF5_9STRA</name>
<dbReference type="Gene3D" id="2.40.320.10">
    <property type="entry name" value="Hypothetical Protein Pfu-838710-001"/>
    <property type="match status" value="1"/>
</dbReference>
<protein>
    <recommendedName>
        <fullName evidence="2">CYTH domain-containing protein</fullName>
    </recommendedName>
</protein>
<evidence type="ECO:0000313" key="3">
    <source>
        <dbReference type="EMBL" id="KAL3780042.1"/>
    </source>
</evidence>
<dbReference type="PANTHER" id="PTHR14586:SF1">
    <property type="entry name" value="THIAMINE-TRIPHOSPHATASE"/>
    <property type="match status" value="1"/>
</dbReference>